<evidence type="ECO:0000313" key="1">
    <source>
        <dbReference type="EMBL" id="NMO00485.1"/>
    </source>
</evidence>
<accession>A0A848KUE7</accession>
<dbReference type="AlphaFoldDB" id="A0A848KUE7"/>
<protein>
    <submittedName>
        <fullName evidence="1">Uncharacterized protein</fullName>
    </submittedName>
</protein>
<dbReference type="Proteomes" id="UP000550729">
    <property type="component" value="Unassembled WGS sequence"/>
</dbReference>
<dbReference type="RefSeq" id="WP_170193002.1">
    <property type="nucleotide sequence ID" value="NZ_JABBNB010000004.1"/>
</dbReference>
<name>A0A848KUE7_9ACTN</name>
<keyword evidence="2" id="KW-1185">Reference proteome</keyword>
<organism evidence="1 2">
    <name type="scientific">Gordonia asplenii</name>
    <dbReference type="NCBI Taxonomy" id="2725283"/>
    <lineage>
        <taxon>Bacteria</taxon>
        <taxon>Bacillati</taxon>
        <taxon>Actinomycetota</taxon>
        <taxon>Actinomycetes</taxon>
        <taxon>Mycobacteriales</taxon>
        <taxon>Gordoniaceae</taxon>
        <taxon>Gordonia</taxon>
    </lineage>
</organism>
<comment type="caution">
    <text evidence="1">The sequence shown here is derived from an EMBL/GenBank/DDBJ whole genome shotgun (WGS) entry which is preliminary data.</text>
</comment>
<evidence type="ECO:0000313" key="2">
    <source>
        <dbReference type="Proteomes" id="UP000550729"/>
    </source>
</evidence>
<dbReference type="EMBL" id="JABBNB010000004">
    <property type="protein sequence ID" value="NMO00485.1"/>
    <property type="molecule type" value="Genomic_DNA"/>
</dbReference>
<reference evidence="1 2" key="1">
    <citation type="submission" date="2020-04" db="EMBL/GenBank/DDBJ databases">
        <title>Gordonia sp. nov. TBRC 11910.</title>
        <authorList>
            <person name="Suriyachadkun C."/>
        </authorList>
    </citation>
    <scope>NUCLEOTIDE SEQUENCE [LARGE SCALE GENOMIC DNA]</scope>
    <source>
        <strain evidence="1 2">TBRC 11910</strain>
    </source>
</reference>
<sequence length="149" mass="16743">MSTVEGAVNRLRHEISDLDDISALYLANSDQAWRFNGLHCLAVTGLAGEVDAGYRLFEKLCLSGPLSDEGRADLADDGAKLLQALDRRELGRQLIESVAEQARRKREGEAQREVERRERIAANAERDRTRVIKPLTVKKEFRRPGRSGE</sequence>
<proteinExistence type="predicted"/>
<gene>
    <name evidence="1" type="ORF">HH308_04560</name>
</gene>